<dbReference type="AlphaFoldDB" id="A0AAE1VV93"/>
<dbReference type="EMBL" id="JAVYJV010000003">
    <property type="protein sequence ID" value="KAK4375099.1"/>
    <property type="molecule type" value="Genomic_DNA"/>
</dbReference>
<comment type="caution">
    <text evidence="1">The sequence shown here is derived from an EMBL/GenBank/DDBJ whole genome shotgun (WGS) entry which is preliminary data.</text>
</comment>
<gene>
    <name evidence="1" type="ORF">RND71_005776</name>
</gene>
<proteinExistence type="predicted"/>
<evidence type="ECO:0000313" key="2">
    <source>
        <dbReference type="Proteomes" id="UP001291623"/>
    </source>
</evidence>
<sequence length="51" mass="5897">MRSEPKLSKSVVFDQRPHFFTLDNAFPRVAKTNVTFARRLRFSSIAVNVTL</sequence>
<dbReference type="Proteomes" id="UP001291623">
    <property type="component" value="Unassembled WGS sequence"/>
</dbReference>
<keyword evidence="2" id="KW-1185">Reference proteome</keyword>
<evidence type="ECO:0000313" key="1">
    <source>
        <dbReference type="EMBL" id="KAK4375099.1"/>
    </source>
</evidence>
<reference evidence="1" key="1">
    <citation type="submission" date="2023-12" db="EMBL/GenBank/DDBJ databases">
        <title>Genome assembly of Anisodus tanguticus.</title>
        <authorList>
            <person name="Wang Y.-J."/>
        </authorList>
    </citation>
    <scope>NUCLEOTIDE SEQUENCE</scope>
    <source>
        <strain evidence="1">KB-2021</strain>
        <tissue evidence="1">Leaf</tissue>
    </source>
</reference>
<protein>
    <submittedName>
        <fullName evidence="1">Uncharacterized protein</fullName>
    </submittedName>
</protein>
<name>A0AAE1VV93_9SOLA</name>
<organism evidence="1 2">
    <name type="scientific">Anisodus tanguticus</name>
    <dbReference type="NCBI Taxonomy" id="243964"/>
    <lineage>
        <taxon>Eukaryota</taxon>
        <taxon>Viridiplantae</taxon>
        <taxon>Streptophyta</taxon>
        <taxon>Embryophyta</taxon>
        <taxon>Tracheophyta</taxon>
        <taxon>Spermatophyta</taxon>
        <taxon>Magnoliopsida</taxon>
        <taxon>eudicotyledons</taxon>
        <taxon>Gunneridae</taxon>
        <taxon>Pentapetalae</taxon>
        <taxon>asterids</taxon>
        <taxon>lamiids</taxon>
        <taxon>Solanales</taxon>
        <taxon>Solanaceae</taxon>
        <taxon>Solanoideae</taxon>
        <taxon>Hyoscyameae</taxon>
        <taxon>Anisodus</taxon>
    </lineage>
</organism>
<accession>A0AAE1VV93</accession>